<dbReference type="InterPro" id="IPR027417">
    <property type="entry name" value="P-loop_NTPase"/>
</dbReference>
<gene>
    <name evidence="4" type="ORF">MNBD_NITROSPINAE03-1320</name>
</gene>
<keyword evidence="2" id="KW-0813">Transport</keyword>
<dbReference type="SUPFAM" id="SSF52540">
    <property type="entry name" value="P-loop containing nucleoside triphosphate hydrolases"/>
    <property type="match status" value="1"/>
</dbReference>
<reference evidence="4" key="1">
    <citation type="submission" date="2018-06" db="EMBL/GenBank/DDBJ databases">
        <authorList>
            <person name="Zhirakovskaya E."/>
        </authorList>
    </citation>
    <scope>NUCLEOTIDE SEQUENCE</scope>
</reference>
<dbReference type="GO" id="GO:0005524">
    <property type="term" value="F:ATP binding"/>
    <property type="evidence" value="ECO:0007669"/>
    <property type="project" value="UniProtKB-KW"/>
</dbReference>
<dbReference type="Gene3D" id="3.40.50.300">
    <property type="entry name" value="P-loop containing nucleotide triphosphate hydrolases"/>
    <property type="match status" value="1"/>
</dbReference>
<organism evidence="4">
    <name type="scientific">hydrothermal vent metagenome</name>
    <dbReference type="NCBI Taxonomy" id="652676"/>
    <lineage>
        <taxon>unclassified sequences</taxon>
        <taxon>metagenomes</taxon>
        <taxon>ecological metagenomes</taxon>
    </lineage>
</organism>
<evidence type="ECO:0000256" key="1">
    <source>
        <dbReference type="ARBA" id="ARBA00005417"/>
    </source>
</evidence>
<name>A0A3B1BZN8_9ZZZZ</name>
<feature type="non-terminal residue" evidence="4">
    <location>
        <position position="1"/>
    </location>
</feature>
<sequence>SKGYRQRVGLAQALLGDPETLILDEPTIGLDPKQIVDIRALIKDLSGKQTVILSSHILPEVQMICSRVIIINEGKLVAAGSIDDLSGSRGKGFIVTIAGPPGDVGLAVEKLAGVLNVSVRHEAPADGTVRLEVDIEEGANPRKELMRLLVDKDWELVELTDRRLGLEDVYMKLITEQKRGETDGDEKK</sequence>
<evidence type="ECO:0000313" key="4">
    <source>
        <dbReference type="EMBL" id="VAX21282.1"/>
    </source>
</evidence>
<dbReference type="Pfam" id="PF13304">
    <property type="entry name" value="AAA_21"/>
    <property type="match status" value="1"/>
</dbReference>
<accession>A0A3B1BZN8</accession>
<dbReference type="AlphaFoldDB" id="A0A3B1BZN8"/>
<keyword evidence="4" id="KW-0067">ATP-binding</keyword>
<comment type="similarity">
    <text evidence="1">Belongs to the ABC transporter superfamily.</text>
</comment>
<evidence type="ECO:0000256" key="2">
    <source>
        <dbReference type="ARBA" id="ARBA00022448"/>
    </source>
</evidence>
<proteinExistence type="inferred from homology"/>
<keyword evidence="4" id="KW-0547">Nucleotide-binding</keyword>
<dbReference type="InterPro" id="IPR003959">
    <property type="entry name" value="ATPase_AAA_core"/>
</dbReference>
<protein>
    <submittedName>
        <fullName evidence="4">Gliding motility-associated ABC transporter ATP-binding protein GldA</fullName>
    </submittedName>
</protein>
<feature type="domain" description="ATPase AAA-type core" evidence="3">
    <location>
        <begin position="6"/>
        <end position="57"/>
    </location>
</feature>
<dbReference type="PANTHER" id="PTHR43335">
    <property type="entry name" value="ABC TRANSPORTER, ATP-BINDING PROTEIN"/>
    <property type="match status" value="1"/>
</dbReference>
<dbReference type="EMBL" id="UOGB01000200">
    <property type="protein sequence ID" value="VAX21282.1"/>
    <property type="molecule type" value="Genomic_DNA"/>
</dbReference>
<evidence type="ECO:0000259" key="3">
    <source>
        <dbReference type="Pfam" id="PF13304"/>
    </source>
</evidence>